<dbReference type="Gene3D" id="3.30.559.30">
    <property type="entry name" value="Nonribosomal peptide synthetase, condensation domain"/>
    <property type="match status" value="1"/>
</dbReference>
<keyword evidence="2" id="KW-1185">Reference proteome</keyword>
<dbReference type="InterPro" id="IPR023213">
    <property type="entry name" value="CAT-like_dom_sf"/>
</dbReference>
<dbReference type="AlphaFoldDB" id="A0A9W8B033"/>
<dbReference type="SUPFAM" id="SSF52777">
    <property type="entry name" value="CoA-dependent acyltransferases"/>
    <property type="match status" value="1"/>
</dbReference>
<protein>
    <recommendedName>
        <fullName evidence="3">Condensation domain-containing protein</fullName>
    </recommendedName>
</protein>
<name>A0A9W8B033_9FUNG</name>
<dbReference type="OrthoDB" id="5684824at2759"/>
<accession>A0A9W8B033</accession>
<sequence>MSPALYATSNDFSSRKTLPGKGATLGEYKHRGMEFSLTKIPVSSFWVAMWALFLNRSGAKHDDWLASMGHLVKHDGDWIVQPLTVTMDPQATVASMVNEGIFQGNPVLDGEKSFHTATIVGVVANAEMADENLLAEMVKCMTQRDLGLGLAVVVNKKLTQNQAHFVYRPAHIPSDTVIQLAEQFLRMMDYVNQKGLNVPLANVLEFIGEPTFTLPLHGCQPLVDSNLVQHETLVKYRSQPAVASTEQARIWLDSHKENHPFYHLVVIHSQEVVDSVRVQSAIHKLIKQFPILVSRFVDQLNQVLRYEDTDSSELVIRVTIDEALLIEPDKLRSLLRDAHRLDDADHPLFSVVELVPNGSDRIEWLSVYCHYVLGDQSKFHYCVEQFQNLISNPSALPLPLLDANHPRDGSDPTEFWKTHLSDGTLYLDLDGQPSQPLNHTCYANRYEPAIPSSLVSHLPPLIESMSMNYLELLQGFTALFLLRLARQSSVALFGQADHNSVVPWVAQIAGEISAKDALRSL</sequence>
<feature type="non-terminal residue" evidence="1">
    <location>
        <position position="521"/>
    </location>
</feature>
<evidence type="ECO:0008006" key="3">
    <source>
        <dbReference type="Google" id="ProtNLM"/>
    </source>
</evidence>
<comment type="caution">
    <text evidence="1">The sequence shown here is derived from an EMBL/GenBank/DDBJ whole genome shotgun (WGS) entry which is preliminary data.</text>
</comment>
<evidence type="ECO:0000313" key="1">
    <source>
        <dbReference type="EMBL" id="KAJ1969331.1"/>
    </source>
</evidence>
<dbReference type="Proteomes" id="UP001150925">
    <property type="component" value="Unassembled WGS sequence"/>
</dbReference>
<reference evidence="1" key="1">
    <citation type="submission" date="2022-07" db="EMBL/GenBank/DDBJ databases">
        <title>Phylogenomic reconstructions and comparative analyses of Kickxellomycotina fungi.</title>
        <authorList>
            <person name="Reynolds N.K."/>
            <person name="Stajich J.E."/>
            <person name="Barry K."/>
            <person name="Grigoriev I.V."/>
            <person name="Crous P."/>
            <person name="Smith M.E."/>
        </authorList>
    </citation>
    <scope>NUCLEOTIDE SEQUENCE</scope>
    <source>
        <strain evidence="1">RSA 1196</strain>
    </source>
</reference>
<proteinExistence type="predicted"/>
<evidence type="ECO:0000313" key="2">
    <source>
        <dbReference type="Proteomes" id="UP001150925"/>
    </source>
</evidence>
<dbReference type="EMBL" id="JANBPY010000070">
    <property type="protein sequence ID" value="KAJ1969331.1"/>
    <property type="molecule type" value="Genomic_DNA"/>
</dbReference>
<dbReference type="Gene3D" id="3.30.559.10">
    <property type="entry name" value="Chloramphenicol acetyltransferase-like domain"/>
    <property type="match status" value="1"/>
</dbReference>
<organism evidence="1 2">
    <name type="scientific">Dispira parvispora</name>
    <dbReference type="NCBI Taxonomy" id="1520584"/>
    <lineage>
        <taxon>Eukaryota</taxon>
        <taxon>Fungi</taxon>
        <taxon>Fungi incertae sedis</taxon>
        <taxon>Zoopagomycota</taxon>
        <taxon>Kickxellomycotina</taxon>
        <taxon>Dimargaritomycetes</taxon>
        <taxon>Dimargaritales</taxon>
        <taxon>Dimargaritaceae</taxon>
        <taxon>Dispira</taxon>
    </lineage>
</organism>
<gene>
    <name evidence="1" type="ORF">IWQ62_000696</name>
</gene>